<dbReference type="GO" id="GO:0005634">
    <property type="term" value="C:nucleus"/>
    <property type="evidence" value="ECO:0007669"/>
    <property type="project" value="TreeGrafter"/>
</dbReference>
<proteinExistence type="predicted"/>
<evidence type="ECO:0000313" key="8">
    <source>
        <dbReference type="EMBL" id="KAK3899867.1"/>
    </source>
</evidence>
<dbReference type="SUPFAM" id="SSF56112">
    <property type="entry name" value="Protein kinase-like (PK-like)"/>
    <property type="match status" value="1"/>
</dbReference>
<dbReference type="PANTHER" id="PTHR45646:SF8">
    <property type="entry name" value="PROTEIN KINASE DOMAIN-CONTAINING PROTEIN"/>
    <property type="match status" value="1"/>
</dbReference>
<feature type="domain" description="Protein kinase" evidence="7">
    <location>
        <begin position="65"/>
        <end position="355"/>
    </location>
</feature>
<comment type="caution">
    <text evidence="8">The sequence shown here is derived from an EMBL/GenBank/DDBJ whole genome shotgun (WGS) entry which is preliminary data.</text>
</comment>
<keyword evidence="1" id="KW-0723">Serine/threonine-protein kinase</keyword>
<keyword evidence="9" id="KW-1185">Reference proteome</keyword>
<feature type="compositionally biased region" description="Polar residues" evidence="6">
    <location>
        <begin position="8"/>
        <end position="26"/>
    </location>
</feature>
<gene>
    <name evidence="8" type="ORF">C8A05DRAFT_17765</name>
</gene>
<evidence type="ECO:0000259" key="7">
    <source>
        <dbReference type="PROSITE" id="PS50011"/>
    </source>
</evidence>
<dbReference type="GO" id="GO:0004674">
    <property type="term" value="F:protein serine/threonine kinase activity"/>
    <property type="evidence" value="ECO:0007669"/>
    <property type="project" value="UniProtKB-KW"/>
</dbReference>
<sequence>MATPQRPRYTTPSSHSPATSGQGNATSDRRNVEDLADYGRDGYRPTKIGDVLFGPTRKDGTRNQYTIIHKLGFGPSSTVWCVRRESDNSAHALKIHRVSLSAEYFQKRMKKFMPQAASGAIMLPSLVHVKEEFCVTRQDGRQHWCLVLPLLGPSVFDPQVDRALRPEARQSICEDLAYAVHHLHSSRNACHSNLSPSHVLVRIPDISIPTSGNICDLLGPVEKFRVPARVANDDDQPNYLVNTASFAGLSFSHVWSISIVGFTNAFDLAKEVQRPTTLLCPSSITPPEVIVDKLSLVMEEDRLLGKPVDVWQLGCLVFKLYTGVFPFGFPDSLRKLAENMDRFPHPSIAMPLEIR</sequence>
<evidence type="ECO:0000256" key="2">
    <source>
        <dbReference type="ARBA" id="ARBA00022679"/>
    </source>
</evidence>
<dbReference type="Gene3D" id="3.30.200.20">
    <property type="entry name" value="Phosphorylase Kinase, domain 1"/>
    <property type="match status" value="1"/>
</dbReference>
<dbReference type="GO" id="GO:0043484">
    <property type="term" value="P:regulation of RNA splicing"/>
    <property type="evidence" value="ECO:0007669"/>
    <property type="project" value="TreeGrafter"/>
</dbReference>
<feature type="region of interest" description="Disordered" evidence="6">
    <location>
        <begin position="1"/>
        <end position="31"/>
    </location>
</feature>
<dbReference type="EMBL" id="MU855731">
    <property type="protein sequence ID" value="KAK3899867.1"/>
    <property type="molecule type" value="Genomic_DNA"/>
</dbReference>
<protein>
    <submittedName>
        <fullName evidence="8">Kinase-like domain-containing protein</fullName>
    </submittedName>
</protein>
<reference evidence="8" key="2">
    <citation type="submission" date="2023-05" db="EMBL/GenBank/DDBJ databases">
        <authorList>
            <consortium name="Lawrence Berkeley National Laboratory"/>
            <person name="Steindorff A."/>
            <person name="Hensen N."/>
            <person name="Bonometti L."/>
            <person name="Westerberg I."/>
            <person name="Brannstrom I.O."/>
            <person name="Guillou S."/>
            <person name="Cros-Aarteil S."/>
            <person name="Calhoun S."/>
            <person name="Haridas S."/>
            <person name="Kuo A."/>
            <person name="Mondo S."/>
            <person name="Pangilinan J."/>
            <person name="Riley R."/>
            <person name="Labutti K."/>
            <person name="Andreopoulos B."/>
            <person name="Lipzen A."/>
            <person name="Chen C."/>
            <person name="Yanf M."/>
            <person name="Daum C."/>
            <person name="Ng V."/>
            <person name="Clum A."/>
            <person name="Ohm R."/>
            <person name="Martin F."/>
            <person name="Silar P."/>
            <person name="Natvig D."/>
            <person name="Lalanne C."/>
            <person name="Gautier V."/>
            <person name="Ament-Velasquez S.L."/>
            <person name="Kruys A."/>
            <person name="Hutchinson M.I."/>
            <person name="Powell A.J."/>
            <person name="Barry K."/>
            <person name="Miller A.N."/>
            <person name="Grigoriev I.V."/>
            <person name="Debuchy R."/>
            <person name="Gladieux P."/>
            <person name="Thoren M.H."/>
            <person name="Johannesson H."/>
        </authorList>
    </citation>
    <scope>NUCLEOTIDE SEQUENCE</scope>
    <source>
        <strain evidence="8">CBS 103.79</strain>
    </source>
</reference>
<dbReference type="InterPro" id="IPR000719">
    <property type="entry name" value="Prot_kinase_dom"/>
</dbReference>
<dbReference type="PROSITE" id="PS50011">
    <property type="entry name" value="PROTEIN_KINASE_DOM"/>
    <property type="match status" value="1"/>
</dbReference>
<keyword evidence="2" id="KW-0808">Transferase</keyword>
<dbReference type="InterPro" id="IPR051175">
    <property type="entry name" value="CLK_kinases"/>
</dbReference>
<accession>A0AAN6RQN2</accession>
<name>A0AAN6RQN2_9PEZI</name>
<keyword evidence="5" id="KW-0067">ATP-binding</keyword>
<dbReference type="SMART" id="SM00220">
    <property type="entry name" value="S_TKc"/>
    <property type="match status" value="1"/>
</dbReference>
<reference evidence="8" key="1">
    <citation type="journal article" date="2023" name="Mol. Phylogenet. Evol.">
        <title>Genome-scale phylogeny and comparative genomics of the fungal order Sordariales.</title>
        <authorList>
            <person name="Hensen N."/>
            <person name="Bonometti L."/>
            <person name="Westerberg I."/>
            <person name="Brannstrom I.O."/>
            <person name="Guillou S."/>
            <person name="Cros-Aarteil S."/>
            <person name="Calhoun S."/>
            <person name="Haridas S."/>
            <person name="Kuo A."/>
            <person name="Mondo S."/>
            <person name="Pangilinan J."/>
            <person name="Riley R."/>
            <person name="LaButti K."/>
            <person name="Andreopoulos B."/>
            <person name="Lipzen A."/>
            <person name="Chen C."/>
            <person name="Yan M."/>
            <person name="Daum C."/>
            <person name="Ng V."/>
            <person name="Clum A."/>
            <person name="Steindorff A."/>
            <person name="Ohm R.A."/>
            <person name="Martin F."/>
            <person name="Silar P."/>
            <person name="Natvig D.O."/>
            <person name="Lalanne C."/>
            <person name="Gautier V."/>
            <person name="Ament-Velasquez S.L."/>
            <person name="Kruys A."/>
            <person name="Hutchinson M.I."/>
            <person name="Powell A.J."/>
            <person name="Barry K."/>
            <person name="Miller A.N."/>
            <person name="Grigoriev I.V."/>
            <person name="Debuchy R."/>
            <person name="Gladieux P."/>
            <person name="Hiltunen Thoren M."/>
            <person name="Johannesson H."/>
        </authorList>
    </citation>
    <scope>NUCLEOTIDE SEQUENCE</scope>
    <source>
        <strain evidence="8">CBS 103.79</strain>
    </source>
</reference>
<evidence type="ECO:0000256" key="4">
    <source>
        <dbReference type="ARBA" id="ARBA00022777"/>
    </source>
</evidence>
<evidence type="ECO:0000256" key="6">
    <source>
        <dbReference type="SAM" id="MobiDB-lite"/>
    </source>
</evidence>
<evidence type="ECO:0000256" key="3">
    <source>
        <dbReference type="ARBA" id="ARBA00022741"/>
    </source>
</evidence>
<dbReference type="Gene3D" id="1.10.510.10">
    <property type="entry name" value="Transferase(Phosphotransferase) domain 1"/>
    <property type="match status" value="1"/>
</dbReference>
<dbReference type="PANTHER" id="PTHR45646">
    <property type="entry name" value="SERINE/THREONINE-PROTEIN KINASE DOA-RELATED"/>
    <property type="match status" value="1"/>
</dbReference>
<evidence type="ECO:0000313" key="9">
    <source>
        <dbReference type="Proteomes" id="UP001303889"/>
    </source>
</evidence>
<keyword evidence="4 8" id="KW-0418">Kinase</keyword>
<dbReference type="GO" id="GO:0005524">
    <property type="term" value="F:ATP binding"/>
    <property type="evidence" value="ECO:0007669"/>
    <property type="project" value="UniProtKB-KW"/>
</dbReference>
<keyword evidence="3" id="KW-0547">Nucleotide-binding</keyword>
<dbReference type="AlphaFoldDB" id="A0AAN6RQN2"/>
<evidence type="ECO:0000256" key="1">
    <source>
        <dbReference type="ARBA" id="ARBA00022527"/>
    </source>
</evidence>
<organism evidence="8 9">
    <name type="scientific">Staphylotrichum tortipilum</name>
    <dbReference type="NCBI Taxonomy" id="2831512"/>
    <lineage>
        <taxon>Eukaryota</taxon>
        <taxon>Fungi</taxon>
        <taxon>Dikarya</taxon>
        <taxon>Ascomycota</taxon>
        <taxon>Pezizomycotina</taxon>
        <taxon>Sordariomycetes</taxon>
        <taxon>Sordariomycetidae</taxon>
        <taxon>Sordariales</taxon>
        <taxon>Chaetomiaceae</taxon>
        <taxon>Staphylotrichum</taxon>
    </lineage>
</organism>
<dbReference type="InterPro" id="IPR011009">
    <property type="entry name" value="Kinase-like_dom_sf"/>
</dbReference>
<dbReference type="Proteomes" id="UP001303889">
    <property type="component" value="Unassembled WGS sequence"/>
</dbReference>
<evidence type="ECO:0000256" key="5">
    <source>
        <dbReference type="ARBA" id="ARBA00022840"/>
    </source>
</evidence>